<feature type="region of interest" description="Disordered" evidence="10">
    <location>
        <begin position="137"/>
        <end position="197"/>
    </location>
</feature>
<dbReference type="PANTHER" id="PTHR48129">
    <property type="entry name" value="60S RIBOSOMAL PROTEIN L37A"/>
    <property type="match status" value="1"/>
</dbReference>
<dbReference type="Gene3D" id="1.10.10.60">
    <property type="entry name" value="Homeodomain-like"/>
    <property type="match status" value="1"/>
</dbReference>
<feature type="compositionally biased region" description="Low complexity" evidence="10">
    <location>
        <begin position="394"/>
        <end position="433"/>
    </location>
</feature>
<comment type="similarity">
    <text evidence="1">Belongs to the eukaryotic ribosomal protein eL43 family.</text>
</comment>
<dbReference type="InterPro" id="IPR050522">
    <property type="entry name" value="Ribosomal_protein_eL43"/>
</dbReference>
<keyword evidence="5 8" id="KW-0371">Homeobox</keyword>
<dbReference type="AlphaFoldDB" id="A0A9W7XPD4"/>
<feature type="region of interest" description="Disordered" evidence="10">
    <location>
        <begin position="393"/>
        <end position="501"/>
    </location>
</feature>
<feature type="compositionally biased region" description="Basic residues" evidence="10">
    <location>
        <begin position="443"/>
        <end position="456"/>
    </location>
</feature>
<accession>A0A9W7XPD4</accession>
<dbReference type="GO" id="GO:0006412">
    <property type="term" value="P:translation"/>
    <property type="evidence" value="ECO:0007669"/>
    <property type="project" value="InterPro"/>
</dbReference>
<dbReference type="InterPro" id="IPR002674">
    <property type="entry name" value="Ribosomal_eL43"/>
</dbReference>
<feature type="compositionally biased region" description="Low complexity" evidence="10">
    <location>
        <begin position="146"/>
        <end position="189"/>
    </location>
</feature>
<keyword evidence="2" id="KW-0862">Zinc</keyword>
<feature type="compositionally biased region" description="Pro residues" evidence="10">
    <location>
        <begin position="333"/>
        <end position="342"/>
    </location>
</feature>
<sequence>MYASVHDQPPPALLPQSITPNFVAAPAPRQTSKLSLSSGLFPYPPPSYSARTVHSPLLSIHKLSVPRASQEPGVVSSPSRRSVRRAVLNVPMQRSPYTRDTTDISDQELRQILDSENISGLPAPYCLVPHYDAQLPASPAHQQQRHQQSAVHGSSSSQSSAGGHDVAGSQPATAAASAAGPAVGAATTSDISRRRTRTTLTPYQLRVLFRVWERTQYPSSDLRSRLASNLMMTPRNVQIWFQNQRQKTKERAEMRRRTHSPSLHATALANAGMQPHLHQIPPAYPHQHYHHRHQALGSSPVHMTELGGREAHASALSMPGQSPPESPFRYTHGPPPAPPAVQPPSHQHGYPAAWASTSASMSLTGGAAPGPNVPTAPGAYSMLTPPALYPHAFSQQQQSPSTGSSSLHPTNSPYSQYQHQHQHQQPPTSSHMPKPMLPPNTPRHPHYHLHHQRHSSQPHTAEHSLSQPSMSAAHPPAPTPYASSSLRDSPGKGSTLGSLQKSVDLRAAEAVSERRRIPRLHISQSYTHAHQSLNVHHNIPSPATPMSHADQLRHQQTPSPLASRQQNFTPPLLSSMSTLTMASSVATAMGSATTASITPRTLREQQSNRRPQLVNILNPIGAAQSDGAKGNGSSNKDGPGSCLVDSEEPGSIAGSQMGPLPSLGSVLAIVQSETRSDSPVTASAASSANETTAEATAAEKWRPCPHTITDFIAKRTKKVGITGKYGTRYGASLRKQVKKMEITQHARYTCTFCGKDSVRRSAVGIWNCRGCKKTVAGGAWTVSTPAALVTRSHIRRLREIREN</sequence>
<evidence type="ECO:0000256" key="2">
    <source>
        <dbReference type="ARBA" id="ARBA00022833"/>
    </source>
</evidence>
<feature type="region of interest" description="Disordered" evidence="10">
    <location>
        <begin position="309"/>
        <end position="352"/>
    </location>
</feature>
<keyword evidence="3 12" id="KW-0689">Ribosomal protein</keyword>
<dbReference type="FunFam" id="2.20.25.30:FF:000002">
    <property type="entry name" value="60S ribosomal protein L37a"/>
    <property type="match status" value="1"/>
</dbReference>
<name>A0A9W7XPD4_9FUNG</name>
<dbReference type="Pfam" id="PF00046">
    <property type="entry name" value="Homeodomain"/>
    <property type="match status" value="1"/>
</dbReference>
<evidence type="ECO:0000256" key="5">
    <source>
        <dbReference type="ARBA" id="ARBA00023155"/>
    </source>
</evidence>
<reference evidence="12" key="1">
    <citation type="submission" date="2022-07" db="EMBL/GenBank/DDBJ databases">
        <title>Phylogenomic reconstructions and comparative analyses of Kickxellomycotina fungi.</title>
        <authorList>
            <person name="Reynolds N.K."/>
            <person name="Stajich J.E."/>
            <person name="Barry K."/>
            <person name="Grigoriev I.V."/>
            <person name="Crous P."/>
            <person name="Smith M.E."/>
        </authorList>
    </citation>
    <scope>NUCLEOTIDE SEQUENCE</scope>
    <source>
        <strain evidence="12">NBRC 105413</strain>
    </source>
</reference>
<dbReference type="GO" id="GO:0005840">
    <property type="term" value="C:ribosome"/>
    <property type="evidence" value="ECO:0007669"/>
    <property type="project" value="UniProtKB-KW"/>
</dbReference>
<evidence type="ECO:0000256" key="4">
    <source>
        <dbReference type="ARBA" id="ARBA00023125"/>
    </source>
</evidence>
<organism evidence="12 13">
    <name type="scientific">Coemansia asiatica</name>
    <dbReference type="NCBI Taxonomy" id="1052880"/>
    <lineage>
        <taxon>Eukaryota</taxon>
        <taxon>Fungi</taxon>
        <taxon>Fungi incertae sedis</taxon>
        <taxon>Zoopagomycota</taxon>
        <taxon>Kickxellomycotina</taxon>
        <taxon>Kickxellomycetes</taxon>
        <taxon>Kickxellales</taxon>
        <taxon>Kickxellaceae</taxon>
        <taxon>Coemansia</taxon>
    </lineage>
</organism>
<feature type="region of interest" description="Disordered" evidence="10">
    <location>
        <begin position="677"/>
        <end position="700"/>
    </location>
</feature>
<dbReference type="HAMAP" id="MF_00327">
    <property type="entry name" value="Ribosomal_eL43"/>
    <property type="match status" value="1"/>
</dbReference>
<gene>
    <name evidence="12" type="primary">RPL43</name>
    <name evidence="12" type="ORF">LPJ64_001766</name>
</gene>
<feature type="region of interest" description="Disordered" evidence="10">
    <location>
        <begin position="622"/>
        <end position="659"/>
    </location>
</feature>
<proteinExistence type="inferred from homology"/>
<dbReference type="Pfam" id="PF01780">
    <property type="entry name" value="Ribosomal_L37ae"/>
    <property type="match status" value="1"/>
</dbReference>
<dbReference type="GO" id="GO:1990904">
    <property type="term" value="C:ribonucleoprotein complex"/>
    <property type="evidence" value="ECO:0007669"/>
    <property type="project" value="UniProtKB-KW"/>
</dbReference>
<dbReference type="GO" id="GO:0000981">
    <property type="term" value="F:DNA-binding transcription factor activity, RNA polymerase II-specific"/>
    <property type="evidence" value="ECO:0007669"/>
    <property type="project" value="InterPro"/>
</dbReference>
<feature type="DNA-binding region" description="Homeobox" evidence="8">
    <location>
        <begin position="193"/>
        <end position="252"/>
    </location>
</feature>
<evidence type="ECO:0000256" key="7">
    <source>
        <dbReference type="ARBA" id="ARBA00023274"/>
    </source>
</evidence>
<comment type="subcellular location">
    <subcellularLocation>
        <location evidence="8 9">Nucleus</location>
    </subcellularLocation>
</comment>
<dbReference type="InterPro" id="IPR011332">
    <property type="entry name" value="Ribosomal_zn-bd"/>
</dbReference>
<dbReference type="PROSITE" id="PS00027">
    <property type="entry name" value="HOMEOBOX_1"/>
    <property type="match status" value="1"/>
</dbReference>
<feature type="compositionally biased region" description="Polar residues" evidence="10">
    <location>
        <begin position="554"/>
        <end position="564"/>
    </location>
</feature>
<evidence type="ECO:0000256" key="6">
    <source>
        <dbReference type="ARBA" id="ARBA00023242"/>
    </source>
</evidence>
<dbReference type="CDD" id="cd00086">
    <property type="entry name" value="homeodomain"/>
    <property type="match status" value="1"/>
</dbReference>
<keyword evidence="4 8" id="KW-0238">DNA-binding</keyword>
<dbReference type="PROSITE" id="PS50071">
    <property type="entry name" value="HOMEOBOX_2"/>
    <property type="match status" value="1"/>
</dbReference>
<feature type="compositionally biased region" description="Low complexity" evidence="10">
    <location>
        <begin position="681"/>
        <end position="696"/>
    </location>
</feature>
<evidence type="ECO:0000313" key="12">
    <source>
        <dbReference type="EMBL" id="KAJ1646775.1"/>
    </source>
</evidence>
<dbReference type="Gene3D" id="2.20.25.30">
    <property type="match status" value="1"/>
</dbReference>
<comment type="caution">
    <text evidence="12">The sequence shown here is derived from an EMBL/GenBank/DDBJ whole genome shotgun (WGS) entry which is preliminary data.</text>
</comment>
<dbReference type="InterPro" id="IPR001356">
    <property type="entry name" value="HD"/>
</dbReference>
<evidence type="ECO:0000313" key="13">
    <source>
        <dbReference type="Proteomes" id="UP001145021"/>
    </source>
</evidence>
<dbReference type="SUPFAM" id="SSF57829">
    <property type="entry name" value="Zn-binding ribosomal proteins"/>
    <property type="match status" value="1"/>
</dbReference>
<evidence type="ECO:0000259" key="11">
    <source>
        <dbReference type="PROSITE" id="PS50071"/>
    </source>
</evidence>
<dbReference type="InterPro" id="IPR009057">
    <property type="entry name" value="Homeodomain-like_sf"/>
</dbReference>
<dbReference type="NCBIfam" id="TIGR00280">
    <property type="entry name" value="eL43_euk_arch"/>
    <property type="match status" value="1"/>
</dbReference>
<protein>
    <submittedName>
        <fullName evidence="12">60S ribosomal protein L43</fullName>
    </submittedName>
</protein>
<evidence type="ECO:0000256" key="10">
    <source>
        <dbReference type="SAM" id="MobiDB-lite"/>
    </source>
</evidence>
<feature type="domain" description="Homeobox" evidence="11">
    <location>
        <begin position="191"/>
        <end position="251"/>
    </location>
</feature>
<dbReference type="PANTHER" id="PTHR48129:SF1">
    <property type="entry name" value="LARGE RIBOSOMAL SUBUNIT PROTEIN EL43"/>
    <property type="match status" value="1"/>
</dbReference>
<dbReference type="GO" id="GO:0003677">
    <property type="term" value="F:DNA binding"/>
    <property type="evidence" value="ECO:0007669"/>
    <property type="project" value="UniProtKB-UniRule"/>
</dbReference>
<evidence type="ECO:0000256" key="1">
    <source>
        <dbReference type="ARBA" id="ARBA00008672"/>
    </source>
</evidence>
<dbReference type="GO" id="GO:0005634">
    <property type="term" value="C:nucleus"/>
    <property type="evidence" value="ECO:0007669"/>
    <property type="project" value="UniProtKB-SubCell"/>
</dbReference>
<keyword evidence="6 8" id="KW-0539">Nucleus</keyword>
<keyword evidence="13" id="KW-1185">Reference proteome</keyword>
<dbReference type="EMBL" id="JANBOH010000049">
    <property type="protein sequence ID" value="KAJ1646775.1"/>
    <property type="molecule type" value="Genomic_DNA"/>
</dbReference>
<dbReference type="GO" id="GO:0003735">
    <property type="term" value="F:structural constituent of ribosome"/>
    <property type="evidence" value="ECO:0007669"/>
    <property type="project" value="InterPro"/>
</dbReference>
<dbReference type="Proteomes" id="UP001145021">
    <property type="component" value="Unassembled WGS sequence"/>
</dbReference>
<dbReference type="SMART" id="SM00389">
    <property type="entry name" value="HOX"/>
    <property type="match status" value="1"/>
</dbReference>
<dbReference type="SUPFAM" id="SSF46689">
    <property type="entry name" value="Homeodomain-like"/>
    <property type="match status" value="1"/>
</dbReference>
<dbReference type="InterPro" id="IPR017970">
    <property type="entry name" value="Homeobox_CS"/>
</dbReference>
<evidence type="ECO:0000256" key="9">
    <source>
        <dbReference type="RuleBase" id="RU000682"/>
    </source>
</evidence>
<feature type="region of interest" description="Disordered" evidence="10">
    <location>
        <begin position="535"/>
        <end position="564"/>
    </location>
</feature>
<evidence type="ECO:0000256" key="3">
    <source>
        <dbReference type="ARBA" id="ARBA00022980"/>
    </source>
</evidence>
<evidence type="ECO:0000256" key="8">
    <source>
        <dbReference type="PROSITE-ProRule" id="PRU00108"/>
    </source>
</evidence>
<keyword evidence="7" id="KW-0687">Ribonucleoprotein</keyword>
<dbReference type="InterPro" id="IPR011331">
    <property type="entry name" value="Ribosomal_eL37/eL43"/>
</dbReference>